<evidence type="ECO:0000313" key="2">
    <source>
        <dbReference type="EMBL" id="MBD2863518.1"/>
    </source>
</evidence>
<protein>
    <submittedName>
        <fullName evidence="2">Extracellular solute-binding protein</fullName>
    </submittedName>
</protein>
<dbReference type="AlphaFoldDB" id="A0A927C8U5"/>
<dbReference type="PROSITE" id="PS51257">
    <property type="entry name" value="PROKAR_LIPOPROTEIN"/>
    <property type="match status" value="1"/>
</dbReference>
<evidence type="ECO:0000313" key="3">
    <source>
        <dbReference type="Proteomes" id="UP000639396"/>
    </source>
</evidence>
<dbReference type="Proteomes" id="UP000639396">
    <property type="component" value="Unassembled WGS sequence"/>
</dbReference>
<feature type="signal peptide" evidence="1">
    <location>
        <begin position="1"/>
        <end position="21"/>
    </location>
</feature>
<dbReference type="Pfam" id="PF01547">
    <property type="entry name" value="SBP_bac_1"/>
    <property type="match status" value="1"/>
</dbReference>
<dbReference type="SUPFAM" id="SSF53850">
    <property type="entry name" value="Periplasmic binding protein-like II"/>
    <property type="match status" value="1"/>
</dbReference>
<dbReference type="PANTHER" id="PTHR43649:SF12">
    <property type="entry name" value="DIACETYLCHITOBIOSE BINDING PROTEIN DASA"/>
    <property type="match status" value="1"/>
</dbReference>
<dbReference type="Gene3D" id="3.40.190.10">
    <property type="entry name" value="Periplasmic binding protein-like II"/>
    <property type="match status" value="1"/>
</dbReference>
<name>A0A927C8U5_9BACL</name>
<comment type="caution">
    <text evidence="2">The sequence shown here is derived from an EMBL/GenBank/DDBJ whole genome shotgun (WGS) entry which is preliminary data.</text>
</comment>
<accession>A0A927C8U5</accession>
<keyword evidence="3" id="KW-1185">Reference proteome</keyword>
<feature type="chain" id="PRO_5038657963" evidence="1">
    <location>
        <begin position="22"/>
        <end position="436"/>
    </location>
</feature>
<evidence type="ECO:0000256" key="1">
    <source>
        <dbReference type="SAM" id="SignalP"/>
    </source>
</evidence>
<dbReference type="PANTHER" id="PTHR43649">
    <property type="entry name" value="ARABINOSE-BINDING PROTEIN-RELATED"/>
    <property type="match status" value="1"/>
</dbReference>
<dbReference type="InterPro" id="IPR006059">
    <property type="entry name" value="SBP"/>
</dbReference>
<proteinExistence type="predicted"/>
<sequence>MRNCTAKLLLAGMVAATGLLGGCGGGQKEAAGDIPDPVKAPDPVTLKFYTRTVLDDYEKYINQYVKKKFPHVTLQVVENKKGSTIEELIAMNDIPDIIWEGVTNLQSVLPLEIAQDLRPLAQKHGLDFGVYDSKLVDSIKSYSKNGEVYYLPYNVLAFALHYNKDIFDKFGVPYPTNNMTWDEVIALGNKLTRTDGTVQYVGLKSPINLNRLQMQASLPYVDPKTEQALVTSEGWKELFETAKRMFPNPLPAPIKSLGDSRNEFTTAKTLAMLPDILLLHNTDMAKLEREGFKWDFVTYPTFKDKPNVGQGLFSDGFILTKGSKHQDVAFQIVSYLSTDPEVQLGATKDGRITGLKKEEIRKQAFANNELAKGRNTAALLGQSYPVPAPSSVYDRDAASLVNGKLLAFINGTLDVNTALREAQDLVTKKIAEKKSQ</sequence>
<gene>
    <name evidence="2" type="ORF">IDH45_16105</name>
</gene>
<dbReference type="InterPro" id="IPR050490">
    <property type="entry name" value="Bact_solute-bd_prot1"/>
</dbReference>
<dbReference type="RefSeq" id="WP_190929148.1">
    <property type="nucleotide sequence ID" value="NZ_JACXJA010000020.1"/>
</dbReference>
<reference evidence="2" key="1">
    <citation type="submission" date="2020-09" db="EMBL/GenBank/DDBJ databases">
        <title>A novel bacterium of genus Paenibacillus, isolated from South China Sea.</title>
        <authorList>
            <person name="Huang H."/>
            <person name="Mo K."/>
            <person name="Hu Y."/>
        </authorList>
    </citation>
    <scope>NUCLEOTIDE SEQUENCE</scope>
    <source>
        <strain evidence="2">IB182363</strain>
    </source>
</reference>
<keyword evidence="1" id="KW-0732">Signal</keyword>
<dbReference type="EMBL" id="JACXJA010000020">
    <property type="protein sequence ID" value="MBD2863518.1"/>
    <property type="molecule type" value="Genomic_DNA"/>
</dbReference>
<organism evidence="2 3">
    <name type="scientific">Paenibacillus oceani</name>
    <dbReference type="NCBI Taxonomy" id="2772510"/>
    <lineage>
        <taxon>Bacteria</taxon>
        <taxon>Bacillati</taxon>
        <taxon>Bacillota</taxon>
        <taxon>Bacilli</taxon>
        <taxon>Bacillales</taxon>
        <taxon>Paenibacillaceae</taxon>
        <taxon>Paenibacillus</taxon>
    </lineage>
</organism>